<dbReference type="NCBIfam" id="TIGR04246">
    <property type="entry name" value="nitrous_NosZ_Gp"/>
    <property type="match status" value="1"/>
</dbReference>
<dbReference type="GO" id="GO:0046872">
    <property type="term" value="F:metal ion binding"/>
    <property type="evidence" value="ECO:0007669"/>
    <property type="project" value="UniProtKB-KW"/>
</dbReference>
<dbReference type="Gene3D" id="2.130.10.10">
    <property type="entry name" value="YVTN repeat-like/Quinoprotein amine dehydrogenase"/>
    <property type="match status" value="1"/>
</dbReference>
<keyword evidence="3" id="KW-0186">Copper</keyword>
<dbReference type="Gene3D" id="2.60.40.420">
    <property type="entry name" value="Cupredoxins - blue copper proteins"/>
    <property type="match status" value="1"/>
</dbReference>
<evidence type="ECO:0000256" key="3">
    <source>
        <dbReference type="ARBA" id="ARBA00023008"/>
    </source>
</evidence>
<evidence type="ECO:0000256" key="4">
    <source>
        <dbReference type="SAM" id="MobiDB-lite"/>
    </source>
</evidence>
<evidence type="ECO:0000256" key="1">
    <source>
        <dbReference type="ARBA" id="ARBA00004196"/>
    </source>
</evidence>
<keyword evidence="6" id="KW-1185">Reference proteome</keyword>
<dbReference type="GO" id="GO:0050304">
    <property type="term" value="F:nitrous-oxide reductase activity"/>
    <property type="evidence" value="ECO:0007669"/>
    <property type="project" value="UniProtKB-EC"/>
</dbReference>
<dbReference type="AlphaFoldDB" id="C1A867"/>
<dbReference type="InterPro" id="IPR008972">
    <property type="entry name" value="Cupredoxin"/>
</dbReference>
<dbReference type="SUPFAM" id="SSF49503">
    <property type="entry name" value="Cupredoxins"/>
    <property type="match status" value="1"/>
</dbReference>
<keyword evidence="2" id="KW-0479">Metal-binding</keyword>
<dbReference type="KEGG" id="gau:GAU_1385"/>
<dbReference type="InterPro" id="IPR026468">
    <property type="entry name" value="Nitrous_oxide_Rdtase_Sec-dep"/>
</dbReference>
<dbReference type="InterPro" id="IPR051403">
    <property type="entry name" value="NosZ/Cyto_c_oxidase_sub2"/>
</dbReference>
<organism evidence="5 6">
    <name type="scientific">Gemmatimonas aurantiaca (strain DSM 14586 / JCM 11422 / NBRC 100505 / T-27)</name>
    <dbReference type="NCBI Taxonomy" id="379066"/>
    <lineage>
        <taxon>Bacteria</taxon>
        <taxon>Pseudomonadati</taxon>
        <taxon>Gemmatimonadota</taxon>
        <taxon>Gemmatimonadia</taxon>
        <taxon>Gemmatimonadales</taxon>
        <taxon>Gemmatimonadaceae</taxon>
        <taxon>Gemmatimonas</taxon>
    </lineage>
</organism>
<dbReference type="Proteomes" id="UP000002209">
    <property type="component" value="Chromosome"/>
</dbReference>
<dbReference type="PANTHER" id="PTHR42838:SF2">
    <property type="entry name" value="NITROUS-OXIDE REDUCTASE"/>
    <property type="match status" value="1"/>
</dbReference>
<dbReference type="EMBL" id="AP009153">
    <property type="protein sequence ID" value="BAH38427.1"/>
    <property type="molecule type" value="Genomic_DNA"/>
</dbReference>
<dbReference type="Pfam" id="PF18764">
    <property type="entry name" value="nos_propeller"/>
    <property type="match status" value="1"/>
</dbReference>
<dbReference type="HOGENOM" id="CLU_016420_0_0_0"/>
<name>C1A867_GEMAT</name>
<evidence type="ECO:0000313" key="6">
    <source>
        <dbReference type="Proteomes" id="UP000002209"/>
    </source>
</evidence>
<feature type="region of interest" description="Disordered" evidence="4">
    <location>
        <begin position="680"/>
        <end position="704"/>
    </location>
</feature>
<dbReference type="PANTHER" id="PTHR42838">
    <property type="entry name" value="CYTOCHROME C OXIDASE SUBUNIT II"/>
    <property type="match status" value="1"/>
</dbReference>
<gene>
    <name evidence="5" type="primary">nosZ</name>
    <name evidence="5" type="ordered locus">GAU_1385</name>
</gene>
<protein>
    <submittedName>
        <fullName evidence="5">Putative nitrous oxide reductase</fullName>
        <ecNumber evidence="5">1.7.2.4</ecNumber>
    </submittedName>
</protein>
<sequence>MHLQFRRGSATMSLSHRTGWFIATATVAATLAYGYACTPATKSPGAIGASDAASKVYVAPGAHDEFYAFLSGGFNGQVGVYGLPSGRLLKIIPVFSQFAENGYGYSEETKPMLETTFGNIPWDDLHHTALSQTNGEDDGRWLFVNANNTPRVARVDLSTFETSEILQIPNSGGNHGSPYITSNSEYVLASTRFSVPIPQADVPISDFAKKFKGTISFVKADQPGKMDVSFQLLVPGYNYDLARAGKGPSKDWVFFTSYNSEQAYEKLEVNASKADKDFIAAINWRTLETCAKDGKAENWPADYMHNVMDEFTRTAQVERKQSVKVLTPTTCPNSIYFLPTPKSPHGADVDPSGEYIVAGGKLATVIPVHSFTKLQQAIKDQAFETTIEGIPVLKYEAILAGEVKDPGLGPLHTEFDGKGYAYTSLFISSEIVKWKLGTWEIVDRVPTYYSIGHLMIPGGATTKPAGKYVVALNKITKDRYLPTGPELTQSAQLYDISGDKMKLLLDFPTTGEPHYGNAIEAAKIEKLQKKFFTLAENRHPQVTKAEREAGVSRNGKVVHVRMAAIRSHFAPDNIEGVQVGDTVLFHVTNLEQDWDIPHGFAIQGATTSELLVMPGETRTLRWVPKQIGVYPMYCTDFCSALHQEMSGYVRVSPVGSNVPLVGNTLKAQGQAARAAARGVTLPTPPGAVTGAAHAHGTAPSPTPR</sequence>
<dbReference type="InterPro" id="IPR041114">
    <property type="entry name" value="Nos_propeller"/>
</dbReference>
<dbReference type="GO" id="GO:0030313">
    <property type="term" value="C:cell envelope"/>
    <property type="evidence" value="ECO:0007669"/>
    <property type="project" value="UniProtKB-SubCell"/>
</dbReference>
<proteinExistence type="predicted"/>
<accession>C1A867</accession>
<evidence type="ECO:0000256" key="2">
    <source>
        <dbReference type="ARBA" id="ARBA00022723"/>
    </source>
</evidence>
<evidence type="ECO:0000313" key="5">
    <source>
        <dbReference type="EMBL" id="BAH38427.1"/>
    </source>
</evidence>
<comment type="subcellular location">
    <subcellularLocation>
        <location evidence="1">Cell envelope</location>
    </subcellularLocation>
</comment>
<dbReference type="EC" id="1.7.2.4" evidence="5"/>
<keyword evidence="5" id="KW-0560">Oxidoreductase</keyword>
<dbReference type="STRING" id="379066.GAU_1385"/>
<dbReference type="InterPro" id="IPR011045">
    <property type="entry name" value="N2O_reductase_N"/>
</dbReference>
<reference evidence="6" key="1">
    <citation type="submission" date="2006-03" db="EMBL/GenBank/DDBJ databases">
        <title>Complete genome sequence of Gemmatimonas aurantiaca T-27 that represents a novel phylum Gemmatimonadetes.</title>
        <authorList>
            <person name="Takasaki K."/>
            <person name="Ichikawa N."/>
            <person name="Miura H."/>
            <person name="Matsushita S."/>
            <person name="Watanabe Y."/>
            <person name="Oguchi A."/>
            <person name="Ankai A."/>
            <person name="Yashiro I."/>
            <person name="Takahashi M."/>
            <person name="Terui Y."/>
            <person name="Fukui S."/>
            <person name="Yokoyama H."/>
            <person name="Tanikawa S."/>
            <person name="Hanada S."/>
            <person name="Kamagata Y."/>
            <person name="Fujita N."/>
        </authorList>
    </citation>
    <scope>NUCLEOTIDE SEQUENCE [LARGE SCALE GENOMIC DNA]</scope>
    <source>
        <strain evidence="6">T-27 / DSM 14586 / JCM 11422 / NBRC 100505</strain>
    </source>
</reference>
<dbReference type="eggNOG" id="COG4263">
    <property type="taxonomic scope" value="Bacteria"/>
</dbReference>
<dbReference type="InterPro" id="IPR015943">
    <property type="entry name" value="WD40/YVTN_repeat-like_dom_sf"/>
</dbReference>
<dbReference type="SUPFAM" id="SSF50974">
    <property type="entry name" value="Nitrous oxide reductase, N-terminal domain"/>
    <property type="match status" value="1"/>
</dbReference>